<feature type="region of interest" description="Disordered" evidence="4">
    <location>
        <begin position="1"/>
        <end position="36"/>
    </location>
</feature>
<dbReference type="Pfam" id="PF14226">
    <property type="entry name" value="DIOX_N"/>
    <property type="match status" value="1"/>
</dbReference>
<keyword evidence="2" id="KW-0560">Oxidoreductase</keyword>
<feature type="domain" description="Non-haem dioxygenase N-terminal" evidence="5">
    <location>
        <begin position="41"/>
        <end position="104"/>
    </location>
</feature>
<name>A0ABP0YGC2_9ROSI</name>
<dbReference type="Gene3D" id="2.60.120.330">
    <property type="entry name" value="B-lactam Antibiotic, Isopenicillin N Synthase, Chain"/>
    <property type="match status" value="1"/>
</dbReference>
<evidence type="ECO:0000313" key="6">
    <source>
        <dbReference type="EMBL" id="CAK9318730.1"/>
    </source>
</evidence>
<evidence type="ECO:0000256" key="3">
    <source>
        <dbReference type="ARBA" id="ARBA00023004"/>
    </source>
</evidence>
<gene>
    <name evidence="6" type="ORF">CITCOLO1_LOCUS10702</name>
</gene>
<dbReference type="EMBL" id="OZ021737">
    <property type="protein sequence ID" value="CAK9318730.1"/>
    <property type="molecule type" value="Genomic_DNA"/>
</dbReference>
<organism evidence="6 7">
    <name type="scientific">Citrullus colocynthis</name>
    <name type="common">colocynth</name>
    <dbReference type="NCBI Taxonomy" id="252529"/>
    <lineage>
        <taxon>Eukaryota</taxon>
        <taxon>Viridiplantae</taxon>
        <taxon>Streptophyta</taxon>
        <taxon>Embryophyta</taxon>
        <taxon>Tracheophyta</taxon>
        <taxon>Spermatophyta</taxon>
        <taxon>Magnoliopsida</taxon>
        <taxon>eudicotyledons</taxon>
        <taxon>Gunneridae</taxon>
        <taxon>Pentapetalae</taxon>
        <taxon>rosids</taxon>
        <taxon>fabids</taxon>
        <taxon>Cucurbitales</taxon>
        <taxon>Cucurbitaceae</taxon>
        <taxon>Benincaseae</taxon>
        <taxon>Citrullus</taxon>
    </lineage>
</organism>
<dbReference type="InterPro" id="IPR026992">
    <property type="entry name" value="DIOX_N"/>
</dbReference>
<evidence type="ECO:0000259" key="5">
    <source>
        <dbReference type="Pfam" id="PF14226"/>
    </source>
</evidence>
<reference evidence="6 7" key="1">
    <citation type="submission" date="2024-03" db="EMBL/GenBank/DDBJ databases">
        <authorList>
            <person name="Gkanogiannis A."/>
            <person name="Becerra Lopez-Lavalle L."/>
        </authorList>
    </citation>
    <scope>NUCLEOTIDE SEQUENCE [LARGE SCALE GENOMIC DNA]</scope>
</reference>
<dbReference type="SUPFAM" id="SSF51197">
    <property type="entry name" value="Clavaminate synthase-like"/>
    <property type="match status" value="1"/>
</dbReference>
<dbReference type="PANTHER" id="PTHR10209:SF859">
    <property type="entry name" value="OS03G0690500 PROTEIN"/>
    <property type="match status" value="1"/>
</dbReference>
<protein>
    <recommendedName>
        <fullName evidence="5">Non-haem dioxygenase N-terminal domain-containing protein</fullName>
    </recommendedName>
</protein>
<dbReference type="PANTHER" id="PTHR10209">
    <property type="entry name" value="OXIDOREDUCTASE, 2OG-FE II OXYGENASE FAMILY PROTEIN"/>
    <property type="match status" value="1"/>
</dbReference>
<keyword evidence="3" id="KW-0408">Iron</keyword>
<evidence type="ECO:0000256" key="4">
    <source>
        <dbReference type="SAM" id="MobiDB-lite"/>
    </source>
</evidence>
<evidence type="ECO:0000313" key="7">
    <source>
        <dbReference type="Proteomes" id="UP001642487"/>
    </source>
</evidence>
<proteinExistence type="predicted"/>
<dbReference type="InterPro" id="IPR027443">
    <property type="entry name" value="IPNS-like_sf"/>
</dbReference>
<evidence type="ECO:0000256" key="1">
    <source>
        <dbReference type="ARBA" id="ARBA00022723"/>
    </source>
</evidence>
<keyword evidence="1" id="KW-0479">Metal-binding</keyword>
<evidence type="ECO:0000256" key="2">
    <source>
        <dbReference type="ARBA" id="ARBA00023002"/>
    </source>
</evidence>
<accession>A0ABP0YGC2</accession>
<dbReference type="Proteomes" id="UP001642487">
    <property type="component" value="Chromosome 3"/>
</dbReference>
<keyword evidence="7" id="KW-1185">Reference proteome</keyword>
<sequence length="109" mass="12418">MAVVASRVNGANLTPLSKADETTTDPQNSELSMTPKPELKIPVIDFDHVGRNSLKRKYTIDRIREASEKLGFFQLINHGIPVSVLEEMKDGVRRFHEQETELKKYPRPD</sequence>